<organism evidence="3">
    <name type="scientific">Amphimedon queenslandica</name>
    <name type="common">Sponge</name>
    <dbReference type="NCBI Taxonomy" id="400682"/>
    <lineage>
        <taxon>Eukaryota</taxon>
        <taxon>Metazoa</taxon>
        <taxon>Porifera</taxon>
        <taxon>Demospongiae</taxon>
        <taxon>Heteroscleromorpha</taxon>
        <taxon>Haplosclerida</taxon>
        <taxon>Niphatidae</taxon>
        <taxon>Amphimedon</taxon>
    </lineage>
</organism>
<dbReference type="EnsemblMetazoa" id="Aqu2.1.26923_001">
    <property type="protein sequence ID" value="Aqu2.1.26923_001"/>
    <property type="gene ID" value="Aqu2.1.26923"/>
</dbReference>
<proteinExistence type="predicted"/>
<dbReference type="PANTHER" id="PTHR13715">
    <property type="entry name" value="RYANODINE RECEPTOR AND IP3 RECEPTOR"/>
    <property type="match status" value="1"/>
</dbReference>
<dbReference type="Pfam" id="PF08709">
    <property type="entry name" value="Ins145_P3_rec"/>
    <property type="match status" value="1"/>
</dbReference>
<dbReference type="SUPFAM" id="SSF100909">
    <property type="entry name" value="IP3 receptor type 1 binding core, domain 2"/>
    <property type="match status" value="1"/>
</dbReference>
<dbReference type="InterPro" id="IPR036300">
    <property type="entry name" value="MIR_dom_sf"/>
</dbReference>
<dbReference type="CDD" id="cd23280">
    <property type="entry name" value="beta-trefoil_MIR_itr-1-like"/>
    <property type="match status" value="1"/>
</dbReference>
<evidence type="ECO:0000259" key="1">
    <source>
        <dbReference type="Pfam" id="PF01365"/>
    </source>
</evidence>
<dbReference type="InterPro" id="IPR035910">
    <property type="entry name" value="RyR/IP3R_RIH_dom_sf"/>
</dbReference>
<dbReference type="Gene3D" id="2.80.10.50">
    <property type="match status" value="2"/>
</dbReference>
<dbReference type="InterPro" id="IPR015925">
    <property type="entry name" value="Ryanodine_IP3_receptor"/>
</dbReference>
<evidence type="ECO:0000313" key="3">
    <source>
        <dbReference type="EnsemblMetazoa" id="Aqu2.1.26923_001"/>
    </source>
</evidence>
<feature type="domain" description="RIH" evidence="1">
    <location>
        <begin position="1076"/>
        <end position="1201"/>
    </location>
</feature>
<dbReference type="PANTHER" id="PTHR13715:SF99">
    <property type="entry name" value="INOSITOL 1,4,5-TRISPHOSPHATE RECEPTOR-LIKE PROTEIN A"/>
    <property type="match status" value="1"/>
</dbReference>
<name>A0A1X7UHH3_AMPQE</name>
<feature type="domain" description="Inositol 1,4,5-trisphosphate/ryanodine receptor" evidence="2">
    <location>
        <begin position="95"/>
        <end position="187"/>
    </location>
</feature>
<dbReference type="OrthoDB" id="300855at2759"/>
<evidence type="ECO:0000259" key="2">
    <source>
        <dbReference type="Pfam" id="PF08709"/>
    </source>
</evidence>
<protein>
    <submittedName>
        <fullName evidence="3">Uncharacterized protein</fullName>
    </submittedName>
</protein>
<dbReference type="InterPro" id="IPR014821">
    <property type="entry name" value="Ins145_P3_rcpt"/>
</dbReference>
<dbReference type="GO" id="GO:0005262">
    <property type="term" value="F:calcium channel activity"/>
    <property type="evidence" value="ECO:0007669"/>
    <property type="project" value="InterPro"/>
</dbReference>
<dbReference type="SUPFAM" id="SSF82109">
    <property type="entry name" value="MIR domain"/>
    <property type="match status" value="2"/>
</dbReference>
<accession>A0A1X7UHH3</accession>
<dbReference type="GO" id="GO:0016020">
    <property type="term" value="C:membrane"/>
    <property type="evidence" value="ECO:0007669"/>
    <property type="project" value="InterPro"/>
</dbReference>
<dbReference type="Pfam" id="PF01365">
    <property type="entry name" value="RYDR_ITPR"/>
    <property type="match status" value="1"/>
</dbReference>
<dbReference type="InParanoid" id="A0A1X7UHH3"/>
<sequence>MDQESDVFIREGDTILLSYEVKGEKSFLYSMQPIRSKDDEAYEALDKYAFNQPTLYPLAYDEIKKRAIPPNVHYLSFKIIPELSEKQFQDDAHDVRKDTDCDMKLVYGKKIKLLHVGSKMYLSLPQSSEEDKNITFRPVYDERTCLFIVHPPNEEKQLGDKVCSGDTIFLKSSSQPYYIVSNNKGDNKLSMSDSIGNSIGLTVYLHRSVKANADSIRGGSVVRLSCLETDAFLHGEGSTLDPSIWTRGLEHFRQEGLFKVGFTQKRKLPNGVHKPLPVSGDCYWLLEKWDKPLDGTSFQFGDKCSLRHLQTQRYLALNTAKEEFELIAVNGNRSQGYQYKFIIEPGTPDTDSSNQEVQQDSEIMLVADSKNVCLSLDTKKRPFRDSKKRQISTQWLKVKCSDLGDGDCVTRKKSIIKVGEVEKRSLFRLYFIESVKSILQEMLVPNPVALEEDDSTLDPNERTSACLHVLQCVSKWLKKGLSTTRKTRGKILRSSEVIALLVNSLCFVGSNEICSEIASILTDFIKIHSHRSHLYFIYRPQPCDMSLADVVVSQLKKDPGIQMILYHLLDRQSGVTDTVALSLLNSKFLDRITWPLTINDKTIIEIFAMLCTPNGIPFEEMQNYICTELKKRIKEIPLFIIEYDTLHYVEGGSVNPENFSDDTKVKINYFVALLEFFATLCKGGEKVSSDFVKKHCPFNTSCLNPSGLIDSVVNDSVLCNKLKSAYLKCIISAYIEPNIENSGIDIDNIWHCYLWSRVSPNEKTDETSRFLYASNQLRHSSDGKNSFFADLMELLHTLIEYGFCWNLNDNSNTVLQLLINFRGNEVLINLPLLVQMLDGRDENIMIGERGVGYSFRQENLSLFRLKVNIIKVLHSFLKQLIYLGLERFLTTFPRLKIEDGEDLTTHDGMKHLFSPFQLYQCFDVATPEGSNLEAVLKYLMCYPNDDLRQASVTLLDDIYKKEHKMFEDARNSYLIFKEDNTFTVFSKMGSFVAFNKEDPRKETNPRLYQQINKPLQALVQGFGDERILENLECFSSSMVTEDNNNVPRRRIQMLAFTCGIFSALMVYVLKFSQRVYHANTNQPPLLNQSFKFLQLMCRGNEKVKAKIFVSIPLLLKVRTGVAAVAHLLAEVFKNNRELCLRISNNDIECMYTLASTYHSDNSEYLEFFKTLGILMKGIKGSILIHQQFLFRLFLDSYHDCFSDVMSYDDAVILLETSSQDDKVIFAFQRKLLLLTEFLAACSENYQFAKDKCCTFFSLHQLINIITNNEIAKNDLQKPFVCFLVQVYLCNRRQLKCPIEDPNDVISLLASLKQVVSQLLSEEDIKTFEGRPLYQDEQLKELLEQSCIREVATEMPYEEEIEEKEKNKVWQDIVTHYCSVYNGIAVNTRHMKFCTEPAWTNGLNASHLLQLYKMRLTQGYYIHIKKSEQEKLVEIFKECINEIEELKCVTKRQLRGSSEESNIILARAALNFFQIFGVLHQCVIKMNEHHFAKLKSKLQFLCSFSPHYIERLLLSEKEDVGLYVLAFFTVFFLYNGENATDKVNILEIRSVAIGNRNLFNIIGRHIQRGIAELNKPDAIPESSPRLPLPDSHYGSINEDSQSNIYLTHVHVDHDEVPEAELVG</sequence>
<dbReference type="STRING" id="400682.A0A1X7UHH3"/>
<dbReference type="InterPro" id="IPR000699">
    <property type="entry name" value="RIH_dom"/>
</dbReference>
<reference evidence="3" key="1">
    <citation type="submission" date="2017-05" db="UniProtKB">
        <authorList>
            <consortium name="EnsemblMetazoa"/>
        </authorList>
    </citation>
    <scope>IDENTIFICATION</scope>
</reference>